<dbReference type="EMBL" id="EF584000">
    <property type="protein sequence ID" value="ABQ76104.1"/>
    <property type="molecule type" value="Genomic_DNA"/>
</dbReference>
<accession>A5YSZ7</accession>
<evidence type="ECO:0000256" key="1">
    <source>
        <dbReference type="PIRSR" id="PIRSR605502-1"/>
    </source>
</evidence>
<feature type="region of interest" description="Disordered" evidence="2">
    <location>
        <begin position="1"/>
        <end position="21"/>
    </location>
</feature>
<dbReference type="InterPro" id="IPR005502">
    <property type="entry name" value="Ribosyl_crysJ1"/>
</dbReference>
<feature type="binding site" evidence="1">
    <location>
        <position position="406"/>
    </location>
    <ligand>
        <name>Mg(2+)</name>
        <dbReference type="ChEBI" id="CHEBI:18420"/>
        <label>1</label>
    </ligand>
</feature>
<protein>
    <recommendedName>
        <fullName evidence="4">ADP-ribosylglycohydrolase</fullName>
    </recommendedName>
</protein>
<name>A5YSZ7_9EURY</name>
<feature type="compositionally biased region" description="Polar residues" evidence="2">
    <location>
        <begin position="1"/>
        <end position="10"/>
    </location>
</feature>
<organism evidence="3">
    <name type="scientific">uncultured haloarchaeon</name>
    <dbReference type="NCBI Taxonomy" id="160804"/>
    <lineage>
        <taxon>Archaea</taxon>
        <taxon>Methanobacteriati</taxon>
        <taxon>Methanobacteriota</taxon>
        <taxon>Stenosarchaea group</taxon>
        <taxon>Halobacteria</taxon>
        <taxon>Halobacteriales</taxon>
        <taxon>Halobacteriaceae</taxon>
        <taxon>environmental samples</taxon>
    </lineage>
</organism>
<comment type="cofactor">
    <cofactor evidence="1">
        <name>Mg(2+)</name>
        <dbReference type="ChEBI" id="CHEBI:18420"/>
    </cofactor>
    <text evidence="1">Binds 2 magnesium ions per subunit.</text>
</comment>
<dbReference type="SUPFAM" id="SSF101478">
    <property type="entry name" value="ADP-ribosylglycohydrolase"/>
    <property type="match status" value="1"/>
</dbReference>
<keyword evidence="1" id="KW-0479">Metal-binding</keyword>
<sequence>MSGMNESDPVNNPDGDRLPHPLFLTPDTKWLAAERHQSRTAGRDIEHLQSRFDELLMRENPDPDAVRTLAARARSSPLRTNYAYSEPSTLDKIKRAAPSFESPHIGDPGTISEKDTIQGGLMGAIAGCLLGSPVQGWSRERIHGFLQESNQYPIERFLHADVADSVINQYNIFHNIEATGRDSSTFINHIEKIPPDDDIDYTFVNIRTVETCGAELQTEDIGTTWIKQLPALRTYTAERVAYRNLLDGISPPETGLRDNPYREHIGALIRGPIWGLLCLGEPTHAATFAVRDALLSHVKNGIYAELWVAVLTAIAPLVGDLTEALRLSLSFLPAESRLAASLRSICNSDASAHTQIKRIHQQWDESIQREWSHALPNAALIAIALDHADSITEALGTVVQSGFDTDSHAAVVGAVYGAHIGAASIPSQWRSPFSSPILSGLSSEHSTSIEALTQRAIAASRRIKME</sequence>
<dbReference type="InterPro" id="IPR036705">
    <property type="entry name" value="Ribosyl_crysJ1_sf"/>
</dbReference>
<evidence type="ECO:0000313" key="3">
    <source>
        <dbReference type="EMBL" id="ABQ76104.1"/>
    </source>
</evidence>
<reference evidence="3" key="1">
    <citation type="journal article" date="2007" name="ISME J.">
        <title>Genomic plasticity in prokaryotes: the case of the square haloarchaeon.</title>
        <authorList>
            <person name="Cuadros-Orellana S."/>
            <person name="Martin-Cuadrado A.B."/>
            <person name="Legault B."/>
            <person name="D'Auria G."/>
            <person name="Zhaxybayeva O."/>
            <person name="Papke R.T."/>
            <person name="Rodriguez-Valera F."/>
        </authorList>
    </citation>
    <scope>NUCLEOTIDE SEQUENCE</scope>
</reference>
<proteinExistence type="predicted"/>
<feature type="binding site" evidence="1">
    <location>
        <position position="404"/>
    </location>
    <ligand>
        <name>Mg(2+)</name>
        <dbReference type="ChEBI" id="CHEBI:18420"/>
        <label>1</label>
    </ligand>
</feature>
<evidence type="ECO:0008006" key="4">
    <source>
        <dbReference type="Google" id="ProtNLM"/>
    </source>
</evidence>
<dbReference type="Gene3D" id="1.10.4080.10">
    <property type="entry name" value="ADP-ribosylation/Crystallin J1"/>
    <property type="match status" value="1"/>
</dbReference>
<evidence type="ECO:0000256" key="2">
    <source>
        <dbReference type="SAM" id="MobiDB-lite"/>
    </source>
</evidence>
<keyword evidence="1" id="KW-0460">Magnesium</keyword>
<dbReference type="GO" id="GO:0046872">
    <property type="term" value="F:metal ion binding"/>
    <property type="evidence" value="ECO:0007669"/>
    <property type="project" value="UniProtKB-KW"/>
</dbReference>
<dbReference type="AlphaFoldDB" id="A5YSZ7"/>
<feature type="binding site" evidence="1">
    <location>
        <position position="407"/>
    </location>
    <ligand>
        <name>Mg(2+)</name>
        <dbReference type="ChEBI" id="CHEBI:18420"/>
        <label>1</label>
    </ligand>
</feature>
<dbReference type="Pfam" id="PF03747">
    <property type="entry name" value="ADP_ribosyl_GH"/>
    <property type="match status" value="1"/>
</dbReference>